<sequence length="168" mass="20053">MRIPPLYRHPVWQRFFAGAAVGGCISWLIFLFIFGNIQQKNSTIIERQAIRIKELSGYIQIWEEEYQELNKKNEEMLTIQEIDVKIHNFERYEIRDRQSIFEAEESVKEDLRSLIAKDLTTVYKNKEIIKKTVENKTLNINGKQYRLIVKELYFYTTISLVLEMKLAD</sequence>
<dbReference type="InterPro" id="IPR058620">
    <property type="entry name" value="YtrI_C"/>
</dbReference>
<evidence type="ECO:0000313" key="7">
    <source>
        <dbReference type="Proteomes" id="UP000680670"/>
    </source>
</evidence>
<evidence type="ECO:0000313" key="5">
    <source>
        <dbReference type="EMBL" id="RST60468.1"/>
    </source>
</evidence>
<proteinExistence type="predicted"/>
<feature type="coiled-coil region" evidence="1">
    <location>
        <begin position="52"/>
        <end position="79"/>
    </location>
</feature>
<dbReference type="Proteomes" id="UP000287296">
    <property type="component" value="Unassembled WGS sequence"/>
</dbReference>
<reference evidence="4 7" key="2">
    <citation type="submission" date="2021-03" db="EMBL/GenBank/DDBJ databases">
        <title>Antimicrobial resistance genes in bacteria isolated from Japanese honey, and their potential for conferring macrolide and lincosamide resistance in the American foulbrood pathogen Paenibacillus larvae.</title>
        <authorList>
            <person name="Okamoto M."/>
            <person name="Kumagai M."/>
            <person name="Kanamori H."/>
            <person name="Takamatsu D."/>
        </authorList>
    </citation>
    <scope>NUCLEOTIDE SEQUENCE [LARGE SCALE GENOMIC DNA]</scope>
    <source>
        <strain evidence="4 7">J6TS1</strain>
    </source>
</reference>
<feature type="transmembrane region" description="Helical" evidence="2">
    <location>
        <begin position="15"/>
        <end position="37"/>
    </location>
</feature>
<evidence type="ECO:0000256" key="2">
    <source>
        <dbReference type="SAM" id="Phobius"/>
    </source>
</evidence>
<keyword evidence="2" id="KW-0812">Transmembrane</keyword>
<evidence type="ECO:0000259" key="3">
    <source>
        <dbReference type="Pfam" id="PF26347"/>
    </source>
</evidence>
<dbReference type="EMBL" id="BORJ01000015">
    <property type="protein sequence ID" value="GIN98581.1"/>
    <property type="molecule type" value="Genomic_DNA"/>
</dbReference>
<name>A0A429XAK9_SIMTE</name>
<keyword evidence="2" id="KW-0472">Membrane</keyword>
<gene>
    <name evidence="4" type="primary">ytrI</name>
    <name evidence="5" type="ORF">D5F11_006425</name>
    <name evidence="4" type="ORF">J6TS1_44510</name>
</gene>
<keyword evidence="1" id="KW-0175">Coiled coil</keyword>
<dbReference type="EMBL" id="QYTW02000004">
    <property type="protein sequence ID" value="RST60468.1"/>
    <property type="molecule type" value="Genomic_DNA"/>
</dbReference>
<evidence type="ECO:0000313" key="6">
    <source>
        <dbReference type="Proteomes" id="UP000287296"/>
    </source>
</evidence>
<comment type="caution">
    <text evidence="5">The sequence shown here is derived from an EMBL/GenBank/DDBJ whole genome shotgun (WGS) entry which is preliminary data.</text>
</comment>
<dbReference type="OrthoDB" id="2691164at2"/>
<evidence type="ECO:0000256" key="1">
    <source>
        <dbReference type="SAM" id="Coils"/>
    </source>
</evidence>
<accession>A0A429XAK9</accession>
<dbReference type="Proteomes" id="UP000680670">
    <property type="component" value="Unassembled WGS sequence"/>
</dbReference>
<dbReference type="AlphaFoldDB" id="A0A429XAK9"/>
<dbReference type="RefSeq" id="WP_120115446.1">
    <property type="nucleotide sequence ID" value="NZ_BORI01000009.1"/>
</dbReference>
<organism evidence="5 6">
    <name type="scientific">Siminovitchia terrae</name>
    <name type="common">Bacillus terrae</name>
    <dbReference type="NCBI Taxonomy" id="1914933"/>
    <lineage>
        <taxon>Bacteria</taxon>
        <taxon>Bacillati</taxon>
        <taxon>Bacillota</taxon>
        <taxon>Bacilli</taxon>
        <taxon>Bacillales</taxon>
        <taxon>Bacillaceae</taxon>
        <taxon>Siminovitchia</taxon>
    </lineage>
</organism>
<dbReference type="InterPro" id="IPR048198">
    <property type="entry name" value="YtrI"/>
</dbReference>
<dbReference type="Pfam" id="PF26347">
    <property type="entry name" value="YtrI_sporulation"/>
    <property type="match status" value="1"/>
</dbReference>
<reference evidence="5 6" key="1">
    <citation type="submission" date="2018-12" db="EMBL/GenBank/DDBJ databases">
        <authorList>
            <person name="Sun L."/>
            <person name="Chen Z."/>
        </authorList>
    </citation>
    <scope>NUCLEOTIDE SEQUENCE [LARGE SCALE GENOMIC DNA]</scope>
    <source>
        <strain evidence="5 6">LMG 29736</strain>
    </source>
</reference>
<keyword evidence="7" id="KW-1185">Reference proteome</keyword>
<dbReference type="NCBIfam" id="NF041479">
    <property type="entry name" value="spor_membprot_YtrI"/>
    <property type="match status" value="1"/>
</dbReference>
<protein>
    <submittedName>
        <fullName evidence="4">Sporulation membrane protein YtrI</fullName>
    </submittedName>
    <submittedName>
        <fullName evidence="5">Sporulation protein</fullName>
    </submittedName>
</protein>
<feature type="domain" description="Sporulation membrane protein YtrI C-terminal" evidence="3">
    <location>
        <begin position="80"/>
        <end position="165"/>
    </location>
</feature>
<keyword evidence="2" id="KW-1133">Transmembrane helix</keyword>
<evidence type="ECO:0000313" key="4">
    <source>
        <dbReference type="EMBL" id="GIN98581.1"/>
    </source>
</evidence>